<dbReference type="Proteomes" id="UP000002754">
    <property type="component" value="Unassembled WGS sequence"/>
</dbReference>
<organism evidence="1 3">
    <name type="scientific">Alkalihalobacillus alcalophilus ATCC 27647 = CGMCC 1.3604</name>
    <dbReference type="NCBI Taxonomy" id="1218173"/>
    <lineage>
        <taxon>Bacteria</taxon>
        <taxon>Bacillati</taxon>
        <taxon>Bacillota</taxon>
        <taxon>Bacilli</taxon>
        <taxon>Bacillales</taxon>
        <taxon>Bacillaceae</taxon>
        <taxon>Alkalihalobacillus</taxon>
    </lineage>
</organism>
<sequence>MKKDLVTFDLDQTLYDFDFTFEQAMETSFLKQTGQELIPFSQWFHCFQEENRKLWPAFESGKLDIHIFRQKRYFNTMAYFKRETTIEEAEQFHQDYLINFYEKMRPFEGVFSLLDFLVKKECRLGLISNGPADTQYEKIKRLELESYFNRENMFISEELGIAKPNPNIFYECEKKLAPFNGSKIHVGDAWSHDVIGARNAGWQAIYFNHNDKGRPITELNKAVMDIHHLNELEQWFKAKWKG</sequence>
<reference evidence="2 4" key="2">
    <citation type="submission" date="2014-01" db="EMBL/GenBank/DDBJ databases">
        <title>Draft genome sequencing of Bacillus alcalophilus CGMCC 1.3604.</title>
        <authorList>
            <person name="Yang J."/>
            <person name="Diao L."/>
            <person name="Yang S."/>
        </authorList>
    </citation>
    <scope>NUCLEOTIDE SEQUENCE [LARGE SCALE GENOMIC DNA]</scope>
    <source>
        <strain evidence="2 4">CGMCC 1.3604</strain>
    </source>
</reference>
<dbReference type="Gene3D" id="3.40.50.1000">
    <property type="entry name" value="HAD superfamily/HAD-like"/>
    <property type="match status" value="1"/>
</dbReference>
<dbReference type="PANTHER" id="PTHR47478">
    <property type="match status" value="1"/>
</dbReference>
<evidence type="ECO:0008006" key="5">
    <source>
        <dbReference type="Google" id="ProtNLM"/>
    </source>
</evidence>
<dbReference type="RefSeq" id="WP_003321639.1">
    <property type="nucleotide sequence ID" value="NZ_ALPT02000045.1"/>
</dbReference>
<comment type="caution">
    <text evidence="1">The sequence shown here is derived from an EMBL/GenBank/DDBJ whole genome shotgun (WGS) entry which is preliminary data.</text>
</comment>
<proteinExistence type="predicted"/>
<protein>
    <recommendedName>
        <fullName evidence="5">HAD family hydrolase</fullName>
    </recommendedName>
</protein>
<dbReference type="InterPro" id="IPR006439">
    <property type="entry name" value="HAD-SF_hydro_IA"/>
</dbReference>
<evidence type="ECO:0000313" key="2">
    <source>
        <dbReference type="EMBL" id="THG88841.1"/>
    </source>
</evidence>
<dbReference type="InterPro" id="IPR023214">
    <property type="entry name" value="HAD_sf"/>
</dbReference>
<dbReference type="InterPro" id="IPR052550">
    <property type="entry name" value="Pyrimidine_5'-ntase_YjjG"/>
</dbReference>
<dbReference type="PRINTS" id="PR00413">
    <property type="entry name" value="HADHALOGNASE"/>
</dbReference>
<dbReference type="SUPFAM" id="SSF56784">
    <property type="entry name" value="HAD-like"/>
    <property type="match status" value="1"/>
</dbReference>
<dbReference type="InterPro" id="IPR023198">
    <property type="entry name" value="PGP-like_dom2"/>
</dbReference>
<dbReference type="EMBL" id="JALP01000300">
    <property type="protein sequence ID" value="THG88841.1"/>
    <property type="molecule type" value="Genomic_DNA"/>
</dbReference>
<dbReference type="EMBL" id="ALPT02000045">
    <property type="protein sequence ID" value="KGA96841.1"/>
    <property type="molecule type" value="Genomic_DNA"/>
</dbReference>
<dbReference type="SFLD" id="SFLDG01129">
    <property type="entry name" value="C1.5:_HAD__Beta-PGM__Phosphata"/>
    <property type="match status" value="1"/>
</dbReference>
<dbReference type="InterPro" id="IPR036412">
    <property type="entry name" value="HAD-like_sf"/>
</dbReference>
<dbReference type="Gene3D" id="1.10.150.240">
    <property type="entry name" value="Putative phosphatase, domain 2"/>
    <property type="match status" value="1"/>
</dbReference>
<dbReference type="NCBIfam" id="TIGR01549">
    <property type="entry name" value="HAD-SF-IA-v1"/>
    <property type="match status" value="1"/>
</dbReference>
<dbReference type="eggNOG" id="COG1011">
    <property type="taxonomic scope" value="Bacteria"/>
</dbReference>
<evidence type="ECO:0000313" key="3">
    <source>
        <dbReference type="Proteomes" id="UP000002754"/>
    </source>
</evidence>
<dbReference type="STRING" id="1218173.BALCAV_0213980"/>
<dbReference type="SFLD" id="SFLDS00003">
    <property type="entry name" value="Haloacid_Dehalogenase"/>
    <property type="match status" value="1"/>
</dbReference>
<dbReference type="Proteomes" id="UP000297014">
    <property type="component" value="Unassembled WGS sequence"/>
</dbReference>
<evidence type="ECO:0000313" key="4">
    <source>
        <dbReference type="Proteomes" id="UP000297014"/>
    </source>
</evidence>
<name>A0A094WJ35_ALKAL</name>
<dbReference type="AlphaFoldDB" id="A0A094WJ35"/>
<reference evidence="1 3" key="1">
    <citation type="journal article" date="2014" name="Genome Announc.">
        <title>Draft Genome Sequence of Bacillus alcalophilus AV1934, a Classic Alkaliphile Isolated from Human Feces in 1934.</title>
        <authorList>
            <person name="Attie O."/>
            <person name="Jayaprakash A."/>
            <person name="Shah H."/>
            <person name="Paulsen I.T."/>
            <person name="Morino M."/>
            <person name="Takahashi Y."/>
            <person name="Narumi I."/>
            <person name="Sachidanandam R."/>
            <person name="Satoh K."/>
            <person name="Ito M."/>
            <person name="Krulwich T.A."/>
        </authorList>
    </citation>
    <scope>NUCLEOTIDE SEQUENCE [LARGE SCALE GENOMIC DNA]</scope>
    <source>
        <strain evidence="1 3">AV1934</strain>
    </source>
</reference>
<accession>A0A094WJ35</accession>
<dbReference type="PANTHER" id="PTHR47478:SF1">
    <property type="entry name" value="PYRIMIDINE 5'-NUCLEOTIDASE YJJG"/>
    <property type="match status" value="1"/>
</dbReference>
<dbReference type="InterPro" id="IPR041492">
    <property type="entry name" value="HAD_2"/>
</dbReference>
<evidence type="ECO:0000313" key="1">
    <source>
        <dbReference type="EMBL" id="KGA96841.1"/>
    </source>
</evidence>
<gene>
    <name evidence="2" type="ORF">AJ85_20810</name>
    <name evidence="1" type="ORF">BALCAV_0213980</name>
</gene>
<dbReference type="Pfam" id="PF13419">
    <property type="entry name" value="HAD_2"/>
    <property type="match status" value="1"/>
</dbReference>
<keyword evidence="3" id="KW-1185">Reference proteome</keyword>